<dbReference type="PANTHER" id="PTHR24028">
    <property type="entry name" value="CADHERIN-87A"/>
    <property type="match status" value="1"/>
</dbReference>
<dbReference type="InterPro" id="IPR015919">
    <property type="entry name" value="Cadherin-like_sf"/>
</dbReference>
<comment type="subcellular location">
    <subcellularLocation>
        <location evidence="1">Cell membrane</location>
        <topology evidence="1">Single-pass type I membrane protein</topology>
    </subcellularLocation>
</comment>
<evidence type="ECO:0000313" key="18">
    <source>
        <dbReference type="Proteomes" id="UP000002279"/>
    </source>
</evidence>
<keyword evidence="7" id="KW-0130">Cell adhesion</keyword>
<dbReference type="Ensembl" id="ENSOANT00000023990.3">
    <property type="protein sequence ID" value="ENSOANP00000023986.3"/>
    <property type="gene ID" value="ENSOANG00000015235.3"/>
</dbReference>
<evidence type="ECO:0000256" key="1">
    <source>
        <dbReference type="ARBA" id="ARBA00004251"/>
    </source>
</evidence>
<evidence type="ECO:0000256" key="7">
    <source>
        <dbReference type="ARBA" id="ARBA00022889"/>
    </source>
</evidence>
<dbReference type="CDD" id="cd11304">
    <property type="entry name" value="Cadherin_repeat"/>
    <property type="match status" value="6"/>
</dbReference>
<dbReference type="GeneTree" id="ENSGT00940000156743"/>
<evidence type="ECO:0000256" key="2">
    <source>
        <dbReference type="ARBA" id="ARBA00022475"/>
    </source>
</evidence>
<dbReference type="STRING" id="9258.ENSOANP00000023986"/>
<accession>F7BU21</accession>
<dbReference type="InParanoid" id="F7BU21"/>
<dbReference type="PRINTS" id="PR00205">
    <property type="entry name" value="CADHERIN"/>
</dbReference>
<dbReference type="FunFam" id="2.60.40.60:FF:000005">
    <property type="entry name" value="Protocadherin 9"/>
    <property type="match status" value="1"/>
</dbReference>
<evidence type="ECO:0000256" key="14">
    <source>
        <dbReference type="SAM" id="MobiDB-lite"/>
    </source>
</evidence>
<reference evidence="17" key="3">
    <citation type="submission" date="2025-09" db="UniProtKB">
        <authorList>
            <consortium name="Ensembl"/>
        </authorList>
    </citation>
    <scope>IDENTIFICATION</scope>
    <source>
        <strain evidence="17">Glennie</strain>
    </source>
</reference>
<keyword evidence="18" id="KW-1185">Reference proteome</keyword>
<dbReference type="FunFam" id="2.60.40.60:FF:000007">
    <property type="entry name" value="Protocadherin alpha 2"/>
    <property type="match status" value="1"/>
</dbReference>
<proteinExistence type="predicted"/>
<dbReference type="eggNOG" id="ENOG502QU9U">
    <property type="taxonomic scope" value="Eukaryota"/>
</dbReference>
<gene>
    <name evidence="17" type="primary">PCDH20</name>
</gene>
<evidence type="ECO:0000256" key="12">
    <source>
        <dbReference type="ARBA" id="ARBA00072296"/>
    </source>
</evidence>
<evidence type="ECO:0000256" key="3">
    <source>
        <dbReference type="ARBA" id="ARBA00022692"/>
    </source>
</evidence>
<evidence type="ECO:0000313" key="17">
    <source>
        <dbReference type="Ensembl" id="ENSOANP00000023986.3"/>
    </source>
</evidence>
<evidence type="ECO:0000256" key="13">
    <source>
        <dbReference type="PROSITE-ProRule" id="PRU00043"/>
    </source>
</evidence>
<dbReference type="FunFam" id="2.60.40.60:FF:000016">
    <property type="entry name" value="Protocadherin 9"/>
    <property type="match status" value="1"/>
</dbReference>
<keyword evidence="10" id="KW-0325">Glycoprotein</keyword>
<feature type="domain" description="Cadherin" evidence="16">
    <location>
        <begin position="210"/>
        <end position="303"/>
    </location>
</feature>
<dbReference type="Bgee" id="ENSOANG00000015235">
    <property type="expression patterns" value="Expressed in endometrium and 5 other cell types or tissues"/>
</dbReference>
<evidence type="ECO:0000259" key="16">
    <source>
        <dbReference type="PROSITE" id="PS50268"/>
    </source>
</evidence>
<dbReference type="InterPro" id="IPR050174">
    <property type="entry name" value="Protocadherin/Cadherin-CA"/>
</dbReference>
<evidence type="ECO:0000256" key="10">
    <source>
        <dbReference type="ARBA" id="ARBA00023180"/>
    </source>
</evidence>
<keyword evidence="8 15" id="KW-1133">Transmembrane helix</keyword>
<dbReference type="PROSITE" id="PS00232">
    <property type="entry name" value="CADHERIN_1"/>
    <property type="match status" value="3"/>
</dbReference>
<dbReference type="FunFam" id="2.60.40.60:FF:000145">
    <property type="entry name" value="protocadherin-20"/>
    <property type="match status" value="1"/>
</dbReference>
<keyword evidence="5" id="KW-0677">Repeat</keyword>
<dbReference type="FunCoup" id="F7BU21">
    <property type="interactions" value="243"/>
</dbReference>
<evidence type="ECO:0000256" key="5">
    <source>
        <dbReference type="ARBA" id="ARBA00022737"/>
    </source>
</evidence>
<dbReference type="Proteomes" id="UP000002279">
    <property type="component" value="Chromosome 2"/>
</dbReference>
<keyword evidence="2" id="KW-1003">Cell membrane</keyword>
<dbReference type="PROSITE" id="PS50268">
    <property type="entry name" value="CADHERIN_2"/>
    <property type="match status" value="7"/>
</dbReference>
<feature type="region of interest" description="Disordered" evidence="14">
    <location>
        <begin position="80"/>
        <end position="133"/>
    </location>
</feature>
<name>F7BU21_ORNAN</name>
<dbReference type="GO" id="GO:0007156">
    <property type="term" value="P:homophilic cell adhesion via plasma membrane adhesion molecules"/>
    <property type="evidence" value="ECO:0007669"/>
    <property type="project" value="InterPro"/>
</dbReference>
<dbReference type="SUPFAM" id="SSF49313">
    <property type="entry name" value="Cadherin-like"/>
    <property type="match status" value="6"/>
</dbReference>
<feature type="domain" description="Cadherin" evidence="16">
    <location>
        <begin position="630"/>
        <end position="733"/>
    </location>
</feature>
<feature type="transmembrane region" description="Helical" evidence="15">
    <location>
        <begin position="984"/>
        <end position="1007"/>
    </location>
</feature>
<dbReference type="FunFam" id="2.60.40.60:FF:000002">
    <property type="entry name" value="Protocadherin alpha 2"/>
    <property type="match status" value="1"/>
</dbReference>
<feature type="domain" description="Cadherin" evidence="16">
    <location>
        <begin position="840"/>
        <end position="957"/>
    </location>
</feature>
<evidence type="ECO:0000256" key="11">
    <source>
        <dbReference type="ARBA" id="ARBA00037723"/>
    </source>
</evidence>
<dbReference type="OMA" id="IEHPAMD"/>
<dbReference type="PANTHER" id="PTHR24028:SF260">
    <property type="entry name" value="PROTOCADHERIN-20"/>
    <property type="match status" value="1"/>
</dbReference>
<dbReference type="InterPro" id="IPR002126">
    <property type="entry name" value="Cadherin-like_dom"/>
</dbReference>
<feature type="domain" description="Cadherin" evidence="16">
    <location>
        <begin position="312"/>
        <end position="414"/>
    </location>
</feature>
<protein>
    <recommendedName>
        <fullName evidence="12">Protocadherin-20</fullName>
    </recommendedName>
</protein>
<feature type="domain" description="Cadherin" evidence="16">
    <location>
        <begin position="734"/>
        <end position="836"/>
    </location>
</feature>
<dbReference type="GO" id="GO:0005509">
    <property type="term" value="F:calcium ion binding"/>
    <property type="evidence" value="ECO:0007669"/>
    <property type="project" value="UniProtKB-UniRule"/>
</dbReference>
<comment type="function">
    <text evidence="11">Potential calcium-dependent cell-adhesion protein.</text>
</comment>
<keyword evidence="4" id="KW-0732">Signal</keyword>
<feature type="domain" description="Cadherin" evidence="16">
    <location>
        <begin position="415"/>
        <end position="520"/>
    </location>
</feature>
<keyword evidence="9 15" id="KW-0472">Membrane</keyword>
<dbReference type="HOGENOM" id="CLU_006480_5_2_1"/>
<evidence type="ECO:0000256" key="4">
    <source>
        <dbReference type="ARBA" id="ARBA00022729"/>
    </source>
</evidence>
<dbReference type="GO" id="GO:0005886">
    <property type="term" value="C:plasma membrane"/>
    <property type="evidence" value="ECO:0000318"/>
    <property type="project" value="GO_Central"/>
</dbReference>
<sequence>MAGSSSGRSPAKMCRFHLPPNSFGGSRTLSSFGHSADGAYSCHQRAPLVGRHTARESEPAEEVRRRVLAPLPVLPVISMKRGSVSPARPRGAERLQSHGGGMTRRGNERSSSGPPVGPGCPRQDMGPPSRPGSIASRTLQHLFLLLLFTGPFSCFATYSRATELLYSLNEGLPAGVLIGSLAQDLHLAPREQGAKGSGPWRPPDQWDPPLSFSLASRGPGGRYVTLDNRSGELHTSAQEIDRESLCLDGAGVGGGAGDVSLSSSPSLDSCLLLLDVLVLPQEYFRFVKVKIAIRDVNDNAPQFPMPQISLWVPENAPVDTRLAIEHPAVDPDVGANGVQTYRLLDYHGVFTLDVEENENGERTPYLIIMGALDRETQDRYVTVIVAEDGGTPPLLGSATLTIGIGDVNDNCPLFADSQVNVTVFGNATVGAPVAAVRAVDRDLGSNAQIAYAYSQKVPQPSKDLFHLDEVTGIISISDEMGGSVLRLHKLTILANGPGCIPAVITVLVSIIKVVFRPPEIVPRYIANEVEGVVYLKELEPVNTPIAFFTIKDPEENSKVDCYLDGGGPFRLSPYQVYSNEYLLETTKPLDYETQQLYEIAVVAWNSEGFRVQKSIQVQVLDDNDNAPVFAQSLIELSIEENNAPDAFLTKLHATDADSGERGAVSYFLGPDAPSYFSLDKLTGVLTVSTQLDREEKEKYRYTVRAVDSGLPPRESVATVAITVLDKNDNSPRFINKDFSFFIPENFPGLGEIGVISVTDADSGRNGWVALSVMNRSDIFVIDTGNGMLRAKVSLDREQQSSYILWVEAVDGGEPALSSIAKITILLLDINDNPPLVLFPQSNMSYLLVLPSTLPGSPITEVYAVDKDTGMNAVIAYSIIGRRGPRPESFRIDPKTGNITLEEALMQNDYGLYRLLVKVSDHGYPEPLYSTVMVNLFVNDTVSNESYIESLLRKEPEISIEEKAPQIAIEPTHKKIESTSCMPTLVALSIISLGSITLVTGMGIYICLWKGKKLHREAENLEVQIPLRGKIDVLRLDRKPMDISNI</sequence>
<reference evidence="17 18" key="1">
    <citation type="journal article" date="2008" name="Nature">
        <title>Genome analysis of the platypus reveals unique signatures of evolution.</title>
        <authorList>
            <person name="Warren W.C."/>
            <person name="Hillier L.W."/>
            <person name="Marshall Graves J.A."/>
            <person name="Birney E."/>
            <person name="Ponting C.P."/>
            <person name="Grutzner F."/>
            <person name="Belov K."/>
            <person name="Miller W."/>
            <person name="Clarke L."/>
            <person name="Chinwalla A.T."/>
            <person name="Yang S.P."/>
            <person name="Heger A."/>
            <person name="Locke D.P."/>
            <person name="Miethke P."/>
            <person name="Waters P.D."/>
            <person name="Veyrunes F."/>
            <person name="Fulton L."/>
            <person name="Fulton B."/>
            <person name="Graves T."/>
            <person name="Wallis J."/>
            <person name="Puente X.S."/>
            <person name="Lopez-Otin C."/>
            <person name="Ordonez G.R."/>
            <person name="Eichler E.E."/>
            <person name="Chen L."/>
            <person name="Cheng Z."/>
            <person name="Deakin J.E."/>
            <person name="Alsop A."/>
            <person name="Thompson K."/>
            <person name="Kirby P."/>
            <person name="Papenfuss A.T."/>
            <person name="Wakefield M.J."/>
            <person name="Olender T."/>
            <person name="Lancet D."/>
            <person name="Huttley G.A."/>
            <person name="Smit A.F."/>
            <person name="Pask A."/>
            <person name="Temple-Smith P."/>
            <person name="Batzer M.A."/>
            <person name="Walker J.A."/>
            <person name="Konkel M.K."/>
            <person name="Harris R.S."/>
            <person name="Whittington C.M."/>
            <person name="Wong E.S."/>
            <person name="Gemmell N.J."/>
            <person name="Buschiazzo E."/>
            <person name="Vargas Jentzsch I.M."/>
            <person name="Merkel A."/>
            <person name="Schmitz J."/>
            <person name="Zemann A."/>
            <person name="Churakov G."/>
            <person name="Kriegs J.O."/>
            <person name="Brosius J."/>
            <person name="Murchison E.P."/>
            <person name="Sachidanandam R."/>
            <person name="Smith C."/>
            <person name="Hannon G.J."/>
            <person name="Tsend-Ayush E."/>
            <person name="McMillan D."/>
            <person name="Attenborough R."/>
            <person name="Rens W."/>
            <person name="Ferguson-Smith M."/>
            <person name="Lefevre C.M."/>
            <person name="Sharp J.A."/>
            <person name="Nicholas K.R."/>
            <person name="Ray D.A."/>
            <person name="Kube M."/>
            <person name="Reinhardt R."/>
            <person name="Pringle T.H."/>
            <person name="Taylor J."/>
            <person name="Jones R.C."/>
            <person name="Nixon B."/>
            <person name="Dacheux J.L."/>
            <person name="Niwa H."/>
            <person name="Sekita Y."/>
            <person name="Huang X."/>
            <person name="Stark A."/>
            <person name="Kheradpour P."/>
            <person name="Kellis M."/>
            <person name="Flicek P."/>
            <person name="Chen Y."/>
            <person name="Webber C."/>
            <person name="Hardison R."/>
            <person name="Nelson J."/>
            <person name="Hallsworth-Pepin K."/>
            <person name="Delehaunty K."/>
            <person name="Markovic C."/>
            <person name="Minx P."/>
            <person name="Feng Y."/>
            <person name="Kremitzki C."/>
            <person name="Mitreva M."/>
            <person name="Glasscock J."/>
            <person name="Wylie T."/>
            <person name="Wohldmann P."/>
            <person name="Thiru P."/>
            <person name="Nhan M.N."/>
            <person name="Pohl C.S."/>
            <person name="Smith S.M."/>
            <person name="Hou S."/>
            <person name="Nefedov M."/>
            <person name="de Jong P.J."/>
            <person name="Renfree M.B."/>
            <person name="Mardis E.R."/>
            <person name="Wilson R.K."/>
        </authorList>
    </citation>
    <scope>NUCLEOTIDE SEQUENCE [LARGE SCALE GENOMIC DNA]</scope>
    <source>
        <strain evidence="17 18">Glennie</strain>
    </source>
</reference>
<dbReference type="InterPro" id="IPR020894">
    <property type="entry name" value="Cadherin_CS"/>
</dbReference>
<dbReference type="GO" id="GO:0007155">
    <property type="term" value="P:cell adhesion"/>
    <property type="evidence" value="ECO:0000318"/>
    <property type="project" value="GO_Central"/>
</dbReference>
<evidence type="ECO:0000256" key="9">
    <source>
        <dbReference type="ARBA" id="ARBA00023136"/>
    </source>
</evidence>
<keyword evidence="6 13" id="KW-0106">Calcium</keyword>
<dbReference type="Pfam" id="PF00028">
    <property type="entry name" value="Cadherin"/>
    <property type="match status" value="5"/>
</dbReference>
<organism evidence="17 18">
    <name type="scientific">Ornithorhynchus anatinus</name>
    <name type="common">Duckbill platypus</name>
    <dbReference type="NCBI Taxonomy" id="9258"/>
    <lineage>
        <taxon>Eukaryota</taxon>
        <taxon>Metazoa</taxon>
        <taxon>Chordata</taxon>
        <taxon>Craniata</taxon>
        <taxon>Vertebrata</taxon>
        <taxon>Euteleostomi</taxon>
        <taxon>Mammalia</taxon>
        <taxon>Monotremata</taxon>
        <taxon>Ornithorhynchidae</taxon>
        <taxon>Ornithorhynchus</taxon>
    </lineage>
</organism>
<evidence type="ECO:0000256" key="8">
    <source>
        <dbReference type="ARBA" id="ARBA00022989"/>
    </source>
</evidence>
<evidence type="ECO:0000256" key="6">
    <source>
        <dbReference type="ARBA" id="ARBA00022837"/>
    </source>
</evidence>
<evidence type="ECO:0000256" key="15">
    <source>
        <dbReference type="SAM" id="Phobius"/>
    </source>
</evidence>
<keyword evidence="3 15" id="KW-0812">Transmembrane</keyword>
<reference evidence="17" key="2">
    <citation type="submission" date="2025-08" db="UniProtKB">
        <authorList>
            <consortium name="Ensembl"/>
        </authorList>
    </citation>
    <scope>IDENTIFICATION</scope>
    <source>
        <strain evidence="17">Glennie</strain>
    </source>
</reference>
<dbReference type="FunFam" id="2.60.40.60:FF:000218">
    <property type="entry name" value="Protocadherin-20"/>
    <property type="match status" value="1"/>
</dbReference>
<dbReference type="SMART" id="SM00112">
    <property type="entry name" value="CA"/>
    <property type="match status" value="6"/>
</dbReference>
<feature type="domain" description="Cadherin" evidence="16">
    <location>
        <begin position="527"/>
        <end position="629"/>
    </location>
</feature>
<dbReference type="FunFam" id="2.60.40.60:FF:000162">
    <property type="entry name" value="Protocadherin-20"/>
    <property type="match status" value="1"/>
</dbReference>
<dbReference type="AlphaFoldDB" id="F7BU21"/>
<dbReference type="Gene3D" id="2.60.40.60">
    <property type="entry name" value="Cadherins"/>
    <property type="match status" value="7"/>
</dbReference>
<dbReference type="GO" id="GO:0050839">
    <property type="term" value="F:cell adhesion molecule binding"/>
    <property type="evidence" value="ECO:0000318"/>
    <property type="project" value="GO_Central"/>
</dbReference>